<name>S6A971_9SPIR</name>
<dbReference type="Gene3D" id="1.10.287.110">
    <property type="entry name" value="DnaJ domain"/>
    <property type="match status" value="1"/>
</dbReference>
<dbReference type="InterPro" id="IPR036869">
    <property type="entry name" value="J_dom_sf"/>
</dbReference>
<accession>S6A971</accession>
<feature type="domain" description="J" evidence="2">
    <location>
        <begin position="11"/>
        <end position="110"/>
    </location>
</feature>
<dbReference type="Pfam" id="PF00226">
    <property type="entry name" value="DnaJ"/>
    <property type="match status" value="1"/>
</dbReference>
<dbReference type="PATRIC" id="fig|1291379.3.peg.2563"/>
<dbReference type="InterPro" id="IPR011990">
    <property type="entry name" value="TPR-like_helical_dom_sf"/>
</dbReference>
<keyword evidence="4" id="KW-1185">Reference proteome</keyword>
<evidence type="ECO:0000256" key="1">
    <source>
        <dbReference type="PROSITE-ProRule" id="PRU00339"/>
    </source>
</evidence>
<feature type="repeat" description="TPR" evidence="1">
    <location>
        <begin position="233"/>
        <end position="266"/>
    </location>
</feature>
<dbReference type="KEGG" id="tped:TPE_2592"/>
<dbReference type="InterPro" id="IPR019734">
    <property type="entry name" value="TPR_rpt"/>
</dbReference>
<dbReference type="SMART" id="SM00271">
    <property type="entry name" value="DnaJ"/>
    <property type="match status" value="1"/>
</dbReference>
<organism evidence="3 4">
    <name type="scientific">Treponema pedis str. T A4</name>
    <dbReference type="NCBI Taxonomy" id="1291379"/>
    <lineage>
        <taxon>Bacteria</taxon>
        <taxon>Pseudomonadati</taxon>
        <taxon>Spirochaetota</taxon>
        <taxon>Spirochaetia</taxon>
        <taxon>Spirochaetales</taxon>
        <taxon>Treponemataceae</taxon>
        <taxon>Treponema</taxon>
    </lineage>
</organism>
<dbReference type="Gene3D" id="1.25.40.10">
    <property type="entry name" value="Tetratricopeptide repeat domain"/>
    <property type="match status" value="1"/>
</dbReference>
<evidence type="ECO:0000313" key="3">
    <source>
        <dbReference type="EMBL" id="AGT45064.1"/>
    </source>
</evidence>
<dbReference type="EMBL" id="CP004120">
    <property type="protein sequence ID" value="AGT45064.1"/>
    <property type="molecule type" value="Genomic_DNA"/>
</dbReference>
<protein>
    <submittedName>
        <fullName evidence="3">Heat shock protein DnaJ domain-containingprotein</fullName>
    </submittedName>
</protein>
<keyword evidence="1" id="KW-0802">TPR repeat</keyword>
<dbReference type="PROSITE" id="PS50076">
    <property type="entry name" value="DNAJ_2"/>
    <property type="match status" value="1"/>
</dbReference>
<keyword evidence="3" id="KW-0346">Stress response</keyword>
<dbReference type="SUPFAM" id="SSF46565">
    <property type="entry name" value="Chaperone J-domain"/>
    <property type="match status" value="1"/>
</dbReference>
<dbReference type="AlphaFoldDB" id="S6A971"/>
<dbReference type="Proteomes" id="UP000015620">
    <property type="component" value="Chromosome"/>
</dbReference>
<sequence length="274" mass="32327">MGILKNMKQSDYYIILGVTPGSSIAEVKTAFRKKAKLLHPDLNAVLTAAQKEKSEAEMRLLLCAYQNILKEKSLGENFSEDSNFFTKKSQAESFDYRFWLLKRSDYESRAKLIFFDLFHGLESEAVEEYNTRRSEARGFYLSKYFNREDFMDCGFVLAEELYLRGEYYEAFLLFEEIFHLEKQKPYFKHFFPEVMILINSILRDKLHRYVEDDLAADCYEAALDFDLKKSDKANIHRRLAEIYNKLGDKHRADISFREAVRLSPKLAESKKIKR</sequence>
<evidence type="ECO:0000259" key="2">
    <source>
        <dbReference type="PROSITE" id="PS50076"/>
    </source>
</evidence>
<dbReference type="InterPro" id="IPR001623">
    <property type="entry name" value="DnaJ_domain"/>
</dbReference>
<dbReference type="PROSITE" id="PS50005">
    <property type="entry name" value="TPR"/>
    <property type="match status" value="1"/>
</dbReference>
<dbReference type="STRING" id="1291379.TPE_2592"/>
<dbReference type="HOGENOM" id="CLU_1000924_0_0_12"/>
<dbReference type="CDD" id="cd06257">
    <property type="entry name" value="DnaJ"/>
    <property type="match status" value="1"/>
</dbReference>
<gene>
    <name evidence="3" type="ORF">TPE_2592</name>
</gene>
<evidence type="ECO:0000313" key="4">
    <source>
        <dbReference type="Proteomes" id="UP000015620"/>
    </source>
</evidence>
<proteinExistence type="predicted"/>
<dbReference type="SUPFAM" id="SSF48452">
    <property type="entry name" value="TPR-like"/>
    <property type="match status" value="1"/>
</dbReference>
<reference evidence="3 4" key="1">
    <citation type="journal article" date="2013" name="PLoS ONE">
        <title>Genome-Wide Relatedness of Treponema pedis, from Gingiva and Necrotic Skin Lesions of Pigs, with the Human Oral Pathogen Treponema denticola.</title>
        <authorList>
            <person name="Svartstrom O."/>
            <person name="Mushtaq M."/>
            <person name="Pringle M."/>
            <person name="Segerman B."/>
        </authorList>
    </citation>
    <scope>NUCLEOTIDE SEQUENCE [LARGE SCALE GENOMIC DNA]</scope>
    <source>
        <strain evidence="3">T A4</strain>
    </source>
</reference>